<reference evidence="4" key="1">
    <citation type="submission" date="2017-09" db="EMBL/GenBank/DDBJ databases">
        <authorList>
            <person name="Varghese N."/>
            <person name="Submissions S."/>
        </authorList>
    </citation>
    <scope>NUCLEOTIDE SEQUENCE [LARGE SCALE GENOMIC DNA]</scope>
    <source>
        <strain evidence="4">CGMCC 1.12803</strain>
    </source>
</reference>
<dbReference type="SMART" id="SM00255">
    <property type="entry name" value="TIR"/>
    <property type="match status" value="1"/>
</dbReference>
<keyword evidence="1" id="KW-0175">Coiled coil</keyword>
<dbReference type="Pfam" id="PF13676">
    <property type="entry name" value="TIR_2"/>
    <property type="match status" value="1"/>
</dbReference>
<keyword evidence="4" id="KW-1185">Reference proteome</keyword>
<evidence type="ECO:0000259" key="2">
    <source>
        <dbReference type="PROSITE" id="PS50104"/>
    </source>
</evidence>
<dbReference type="OrthoDB" id="7285215at2"/>
<dbReference type="AlphaFoldDB" id="A0A285ZW29"/>
<name>A0A285ZW29_9SPHI</name>
<gene>
    <name evidence="3" type="ORF">SAMN06297358_1278</name>
</gene>
<dbReference type="GO" id="GO:0007165">
    <property type="term" value="P:signal transduction"/>
    <property type="evidence" value="ECO:0007669"/>
    <property type="project" value="InterPro"/>
</dbReference>
<sequence length="289" mass="33529">MNANYYQNQVNRIESDIAALHKKIADETKKELDKNKQINSTQNSITKNTSISTLQSKQRQIQGYMNDILSCKKKIADYQKQIATKTTELGRKKQELRKAEESAIKKQQREQSDFQKKLQQDYQRKKNAMDNLFNQNYLSQGTNIAPDEQETTEKEYDFFISHASEDKEAFVRIFADGLKNEGFNVWYDEFELKIGDSLRKKIDQGLSKSKYGIVVISPDFMKKNWTEYEFNGMIAREMNGQKVILPIWHKVTKDEVLSFSPSLADKMALNTSINSIEEIIAHLKDLSNV</sequence>
<dbReference type="SUPFAM" id="SSF52200">
    <property type="entry name" value="Toll/Interleukin receptor TIR domain"/>
    <property type="match status" value="1"/>
</dbReference>
<protein>
    <submittedName>
        <fullName evidence="3">TIR domain-containing protein</fullName>
    </submittedName>
</protein>
<organism evidence="3 4">
    <name type="scientific">Pedobacter xixiisoli</name>
    <dbReference type="NCBI Taxonomy" id="1476464"/>
    <lineage>
        <taxon>Bacteria</taxon>
        <taxon>Pseudomonadati</taxon>
        <taxon>Bacteroidota</taxon>
        <taxon>Sphingobacteriia</taxon>
        <taxon>Sphingobacteriales</taxon>
        <taxon>Sphingobacteriaceae</taxon>
        <taxon>Pedobacter</taxon>
    </lineage>
</organism>
<evidence type="ECO:0000313" key="4">
    <source>
        <dbReference type="Proteomes" id="UP000219281"/>
    </source>
</evidence>
<dbReference type="InterPro" id="IPR035897">
    <property type="entry name" value="Toll_tir_struct_dom_sf"/>
</dbReference>
<dbReference type="RefSeq" id="WP_097130058.1">
    <property type="nucleotide sequence ID" value="NZ_OCMT01000002.1"/>
</dbReference>
<dbReference type="InterPro" id="IPR000157">
    <property type="entry name" value="TIR_dom"/>
</dbReference>
<evidence type="ECO:0000313" key="3">
    <source>
        <dbReference type="EMBL" id="SOD13858.1"/>
    </source>
</evidence>
<proteinExistence type="predicted"/>
<dbReference type="PROSITE" id="PS50104">
    <property type="entry name" value="TIR"/>
    <property type="match status" value="1"/>
</dbReference>
<dbReference type="Proteomes" id="UP000219281">
    <property type="component" value="Unassembled WGS sequence"/>
</dbReference>
<dbReference type="EMBL" id="OCMT01000002">
    <property type="protein sequence ID" value="SOD13858.1"/>
    <property type="molecule type" value="Genomic_DNA"/>
</dbReference>
<accession>A0A285ZW29</accession>
<feature type="domain" description="TIR" evidence="2">
    <location>
        <begin position="154"/>
        <end position="287"/>
    </location>
</feature>
<dbReference type="Gene3D" id="3.40.50.10140">
    <property type="entry name" value="Toll/interleukin-1 receptor homology (TIR) domain"/>
    <property type="match status" value="1"/>
</dbReference>
<feature type="coiled-coil region" evidence="1">
    <location>
        <begin position="75"/>
        <end position="135"/>
    </location>
</feature>
<evidence type="ECO:0000256" key="1">
    <source>
        <dbReference type="SAM" id="Coils"/>
    </source>
</evidence>